<comment type="caution">
    <text evidence="12">The sequence shown here is derived from an EMBL/GenBank/DDBJ whole genome shotgun (WGS) entry which is preliminary data.</text>
</comment>
<evidence type="ECO:0000256" key="9">
    <source>
        <dbReference type="ARBA" id="ARBA00022909"/>
    </source>
</evidence>
<evidence type="ECO:0000256" key="5">
    <source>
        <dbReference type="ARBA" id="ARBA00012458"/>
    </source>
</evidence>
<keyword evidence="13" id="KW-1185">Reference proteome</keyword>
<dbReference type="InterPro" id="IPR000489">
    <property type="entry name" value="Pterin-binding_dom"/>
</dbReference>
<proteinExistence type="inferred from homology"/>
<evidence type="ECO:0000256" key="4">
    <source>
        <dbReference type="ARBA" id="ARBA00009503"/>
    </source>
</evidence>
<dbReference type="GO" id="GO:0046872">
    <property type="term" value="F:metal ion binding"/>
    <property type="evidence" value="ECO:0007669"/>
    <property type="project" value="UniProtKB-KW"/>
</dbReference>
<organism evidence="12 13">
    <name type="scientific">Boudabousia marimammalium</name>
    <dbReference type="NCBI Taxonomy" id="156892"/>
    <lineage>
        <taxon>Bacteria</taxon>
        <taxon>Bacillati</taxon>
        <taxon>Actinomycetota</taxon>
        <taxon>Actinomycetes</taxon>
        <taxon>Actinomycetales</taxon>
        <taxon>Actinomycetaceae</taxon>
        <taxon>Boudabousia</taxon>
    </lineage>
</organism>
<dbReference type="InterPro" id="IPR045031">
    <property type="entry name" value="DHP_synth-like"/>
</dbReference>
<dbReference type="SUPFAM" id="SSF51717">
    <property type="entry name" value="Dihydropteroate synthetase-like"/>
    <property type="match status" value="1"/>
</dbReference>
<feature type="domain" description="Pterin-binding" evidence="11">
    <location>
        <begin position="14"/>
        <end position="269"/>
    </location>
</feature>
<dbReference type="EMBL" id="MPDM01000005">
    <property type="protein sequence ID" value="OKL48694.1"/>
    <property type="molecule type" value="Genomic_DNA"/>
</dbReference>
<dbReference type="GO" id="GO:0046656">
    <property type="term" value="P:folic acid biosynthetic process"/>
    <property type="evidence" value="ECO:0007669"/>
    <property type="project" value="UniProtKB-KW"/>
</dbReference>
<evidence type="ECO:0000256" key="7">
    <source>
        <dbReference type="ARBA" id="ARBA00022723"/>
    </source>
</evidence>
<dbReference type="AlphaFoldDB" id="A0A1Q5PMC2"/>
<dbReference type="NCBIfam" id="TIGR01496">
    <property type="entry name" value="DHPS"/>
    <property type="match status" value="1"/>
</dbReference>
<evidence type="ECO:0000256" key="3">
    <source>
        <dbReference type="ARBA" id="ARBA00004763"/>
    </source>
</evidence>
<dbReference type="PROSITE" id="PS00793">
    <property type="entry name" value="DHPS_2"/>
    <property type="match status" value="1"/>
</dbReference>
<reference evidence="13" key="1">
    <citation type="submission" date="2016-11" db="EMBL/GenBank/DDBJ databases">
        <title>Actinomyces gypaetusis sp. nov. isolated from Gypaetus barbatus in Qinghai Tibet Plateau China.</title>
        <authorList>
            <person name="Meng X."/>
        </authorList>
    </citation>
    <scope>NUCLEOTIDE SEQUENCE [LARGE SCALE GENOMIC DNA]</scope>
    <source>
        <strain evidence="13">DSM 15383</strain>
    </source>
</reference>
<dbReference type="PANTHER" id="PTHR20941">
    <property type="entry name" value="FOLATE SYNTHESIS PROTEINS"/>
    <property type="match status" value="1"/>
</dbReference>
<evidence type="ECO:0000259" key="11">
    <source>
        <dbReference type="PROSITE" id="PS50972"/>
    </source>
</evidence>
<evidence type="ECO:0000256" key="10">
    <source>
        <dbReference type="RuleBase" id="RU361205"/>
    </source>
</evidence>
<dbReference type="GO" id="GO:0005829">
    <property type="term" value="C:cytosol"/>
    <property type="evidence" value="ECO:0007669"/>
    <property type="project" value="TreeGrafter"/>
</dbReference>
<keyword evidence="9 10" id="KW-0289">Folate biosynthesis</keyword>
<comment type="function">
    <text evidence="10">Catalyzes the condensation of para-aminobenzoate (pABA) with 6-hydroxymethyl-7,8-dihydropterin diphosphate (DHPt-PP) to form 7,8-dihydropteroate (H2Pte), the immediate precursor of folate derivatives.</text>
</comment>
<comment type="pathway">
    <text evidence="3 10">Cofactor biosynthesis; tetrahydrofolate biosynthesis; 7,8-dihydrofolate from 2-amino-4-hydroxy-6-hydroxymethyl-7,8-dihydropteridine diphosphate and 4-aminobenzoate: step 1/2.</text>
</comment>
<dbReference type="PANTHER" id="PTHR20941:SF1">
    <property type="entry name" value="FOLIC ACID SYNTHESIS PROTEIN FOL1"/>
    <property type="match status" value="1"/>
</dbReference>
<keyword evidence="8 10" id="KW-0460">Magnesium</keyword>
<keyword evidence="7 10" id="KW-0479">Metal-binding</keyword>
<dbReference type="Proteomes" id="UP000186465">
    <property type="component" value="Unassembled WGS sequence"/>
</dbReference>
<dbReference type="PROSITE" id="PS00792">
    <property type="entry name" value="DHPS_1"/>
    <property type="match status" value="1"/>
</dbReference>
<comment type="similarity">
    <text evidence="4 10">Belongs to the DHPS family.</text>
</comment>
<dbReference type="RefSeq" id="WP_075361723.1">
    <property type="nucleotide sequence ID" value="NZ_MPDM01000005.1"/>
</dbReference>
<dbReference type="UniPathway" id="UPA00077">
    <property type="reaction ID" value="UER00156"/>
</dbReference>
<keyword evidence="6 10" id="KW-0808">Transferase</keyword>
<evidence type="ECO:0000256" key="8">
    <source>
        <dbReference type="ARBA" id="ARBA00022842"/>
    </source>
</evidence>
<evidence type="ECO:0000313" key="13">
    <source>
        <dbReference type="Proteomes" id="UP000186465"/>
    </source>
</evidence>
<dbReference type="CDD" id="cd00739">
    <property type="entry name" value="DHPS"/>
    <property type="match status" value="1"/>
</dbReference>
<dbReference type="GO" id="GO:0046654">
    <property type="term" value="P:tetrahydrofolate biosynthetic process"/>
    <property type="evidence" value="ECO:0007669"/>
    <property type="project" value="UniProtKB-UniPathway"/>
</dbReference>
<comment type="catalytic activity">
    <reaction evidence="1">
        <text>(7,8-dihydropterin-6-yl)methyl diphosphate + 4-aminobenzoate = 7,8-dihydropteroate + diphosphate</text>
        <dbReference type="Rhea" id="RHEA:19949"/>
        <dbReference type="ChEBI" id="CHEBI:17836"/>
        <dbReference type="ChEBI" id="CHEBI:17839"/>
        <dbReference type="ChEBI" id="CHEBI:33019"/>
        <dbReference type="ChEBI" id="CHEBI:72950"/>
        <dbReference type="EC" id="2.5.1.15"/>
    </reaction>
</comment>
<dbReference type="Pfam" id="PF00809">
    <property type="entry name" value="Pterin_bind"/>
    <property type="match status" value="1"/>
</dbReference>
<dbReference type="STRING" id="156892.BM477_05730"/>
<dbReference type="GO" id="GO:0004156">
    <property type="term" value="F:dihydropteroate synthase activity"/>
    <property type="evidence" value="ECO:0007669"/>
    <property type="project" value="UniProtKB-EC"/>
</dbReference>
<dbReference type="InterPro" id="IPR011005">
    <property type="entry name" value="Dihydropteroate_synth-like_sf"/>
</dbReference>
<name>A0A1Q5PMC2_9ACTO</name>
<evidence type="ECO:0000256" key="6">
    <source>
        <dbReference type="ARBA" id="ARBA00022679"/>
    </source>
</evidence>
<dbReference type="Gene3D" id="3.20.20.20">
    <property type="entry name" value="Dihydropteroate synthase-like"/>
    <property type="match status" value="1"/>
</dbReference>
<dbReference type="InterPro" id="IPR006390">
    <property type="entry name" value="DHP_synth_dom"/>
</dbReference>
<dbReference type="PROSITE" id="PS50972">
    <property type="entry name" value="PTERIN_BINDING"/>
    <property type="match status" value="1"/>
</dbReference>
<dbReference type="OrthoDB" id="9811744at2"/>
<comment type="cofactor">
    <cofactor evidence="2 10">
        <name>Mg(2+)</name>
        <dbReference type="ChEBI" id="CHEBI:18420"/>
    </cofactor>
</comment>
<dbReference type="EC" id="2.5.1.15" evidence="5 10"/>
<accession>A0A1Q5PMC2</accession>
<sequence>MKASQLELIAPGPLRIMGILNVTPDSFSDGGKWNTLDLGLERAEEMRAEGADLIDIGGESTRPGSTRISPAEECDRILPLVEAMTAEGFAISVDTLHAETAQACLSYGVDIINDVSGGHYDAKMAAVIAGSGALYVCQHWRGTPDVMDQLTDYGSDLVGTVWAELEASIAELQSAGVKNEQIIIDPGLGFSKTATQSWELVDRIGEITEKSYPVLVGASRKRFLNTQLVSEPTMAQRDFATAQISAQMARSNVWAVRVHNVAASRQLLETQTTEDPREQ</sequence>
<evidence type="ECO:0000256" key="1">
    <source>
        <dbReference type="ARBA" id="ARBA00000012"/>
    </source>
</evidence>
<evidence type="ECO:0000313" key="12">
    <source>
        <dbReference type="EMBL" id="OKL48694.1"/>
    </source>
</evidence>
<gene>
    <name evidence="12" type="ORF">BM477_05730</name>
</gene>
<evidence type="ECO:0000256" key="2">
    <source>
        <dbReference type="ARBA" id="ARBA00001946"/>
    </source>
</evidence>
<protein>
    <recommendedName>
        <fullName evidence="5 10">Dihydropteroate synthase</fullName>
        <shortName evidence="10">DHPS</shortName>
        <ecNumber evidence="5 10">2.5.1.15</ecNumber>
    </recommendedName>
    <alternativeName>
        <fullName evidence="10">Dihydropteroate pyrophosphorylase</fullName>
    </alternativeName>
</protein>